<dbReference type="Pfam" id="PF20409">
    <property type="entry name" value="SnoaL_5"/>
    <property type="match status" value="1"/>
</dbReference>
<protein>
    <submittedName>
        <fullName evidence="2">Mlr7391 protein</fullName>
    </submittedName>
</protein>
<dbReference type="AlphaFoldDB" id="A0A160TZC3"/>
<sequence length="127" mass="13993">MFPEELTSVAGKLAECCNSGREAEALETLYAQDCVSVEALAMGDAGREAQGLDAIKGKHDWWYGAHDVHQVSAEGPFLFGDDQFSLVFDMDVTNKESGERMQAKEVGVYTVKDGKIVREEFFYSPMG</sequence>
<dbReference type="Gene3D" id="3.10.450.50">
    <property type="match status" value="1"/>
</dbReference>
<dbReference type="InterPro" id="IPR032710">
    <property type="entry name" value="NTF2-like_dom_sf"/>
</dbReference>
<reference evidence="2" key="1">
    <citation type="submission" date="2015-10" db="EMBL/GenBank/DDBJ databases">
        <authorList>
            <person name="Gilbert D.G."/>
        </authorList>
    </citation>
    <scope>NUCLEOTIDE SEQUENCE</scope>
</reference>
<dbReference type="SUPFAM" id="SSF54427">
    <property type="entry name" value="NTF2-like"/>
    <property type="match status" value="1"/>
</dbReference>
<dbReference type="InterPro" id="IPR046860">
    <property type="entry name" value="SnoaL_5"/>
</dbReference>
<evidence type="ECO:0000259" key="1">
    <source>
        <dbReference type="Pfam" id="PF20409"/>
    </source>
</evidence>
<organism evidence="2">
    <name type="scientific">hydrothermal vent metagenome</name>
    <dbReference type="NCBI Taxonomy" id="652676"/>
    <lineage>
        <taxon>unclassified sequences</taxon>
        <taxon>metagenomes</taxon>
        <taxon>ecological metagenomes</taxon>
    </lineage>
</organism>
<name>A0A160TZC3_9ZZZZ</name>
<feature type="domain" description="SnoaL-like" evidence="1">
    <location>
        <begin position="9"/>
        <end position="123"/>
    </location>
</feature>
<accession>A0A160TZC3</accession>
<evidence type="ECO:0000313" key="2">
    <source>
        <dbReference type="EMBL" id="CUS57110.1"/>
    </source>
</evidence>
<dbReference type="EMBL" id="CZQD01000038">
    <property type="protein sequence ID" value="CUS57110.1"/>
    <property type="molecule type" value="Genomic_DNA"/>
</dbReference>
<gene>
    <name evidence="2" type="ORF">MGWOODY_Hyp713</name>
</gene>
<proteinExistence type="predicted"/>